<dbReference type="EMBL" id="NAJQ01000093">
    <property type="protein sequence ID" value="TKA79278.1"/>
    <property type="molecule type" value="Genomic_DNA"/>
</dbReference>
<dbReference type="OrthoDB" id="426718at2759"/>
<keyword evidence="2" id="KW-0472">Membrane</keyword>
<evidence type="ECO:0000313" key="3">
    <source>
        <dbReference type="EMBL" id="TKA79278.1"/>
    </source>
</evidence>
<name>A0A4U0XU53_9PEZI</name>
<dbReference type="PANTHER" id="PTHR37490">
    <property type="entry name" value="EXPRESSED PROTEIN"/>
    <property type="match status" value="1"/>
</dbReference>
<dbReference type="AlphaFoldDB" id="A0A4U0XU53"/>
<keyword evidence="2" id="KW-1133">Transmembrane helix</keyword>
<proteinExistence type="predicted"/>
<organism evidence="3 4">
    <name type="scientific">Friedmanniomyces simplex</name>
    <dbReference type="NCBI Taxonomy" id="329884"/>
    <lineage>
        <taxon>Eukaryota</taxon>
        <taxon>Fungi</taxon>
        <taxon>Dikarya</taxon>
        <taxon>Ascomycota</taxon>
        <taxon>Pezizomycotina</taxon>
        <taxon>Dothideomycetes</taxon>
        <taxon>Dothideomycetidae</taxon>
        <taxon>Mycosphaerellales</taxon>
        <taxon>Teratosphaeriaceae</taxon>
        <taxon>Friedmanniomyces</taxon>
    </lineage>
</organism>
<reference evidence="3 4" key="1">
    <citation type="submission" date="2017-03" db="EMBL/GenBank/DDBJ databases">
        <title>Genomes of endolithic fungi from Antarctica.</title>
        <authorList>
            <person name="Coleine C."/>
            <person name="Masonjones S."/>
            <person name="Stajich J.E."/>
        </authorList>
    </citation>
    <scope>NUCLEOTIDE SEQUENCE [LARGE SCALE GENOMIC DNA]</scope>
    <source>
        <strain evidence="3 4">CCFEE 5184</strain>
    </source>
</reference>
<protein>
    <submittedName>
        <fullName evidence="3">Uncharacterized protein</fullName>
    </submittedName>
</protein>
<sequence length="389" mass="44804">MLLNLPVARLDSFFNGLPWSRLTSSDGRKEGLLWSMPRRLQTLFCLVALTLLLLLLLPLSRHGISFREYQQHRNAAKHLVIASYKAQNVSWLSEIPSEWIIKRYLMDDPDPEPPGLPVPLNQGREAMAYLTYLIDHYETLPEYMIFTHGHERSWHQMEPLQMKVRALNLTALDEENYISLRCGDFMGCEKQPYIDTEHVNWSGEDHMCDFWNTIVPHERCPRYVSYKCCAQHAVTRQAVRKRSKEDWIRIRDPIMHDIHDNQGWGAGATDWLGGMYYEKFWHLLLGAGPEYCPSVERCQQVHFSNAIICDGETDATVFEGDAWMDVQCVSAFDGLDKDAPAGPAIEHFHQEMLHVYAQVRSKAGERHKKQQEAYSSQQASLVVAEDVAA</sequence>
<evidence type="ECO:0000256" key="2">
    <source>
        <dbReference type="SAM" id="Phobius"/>
    </source>
</evidence>
<dbReference type="Pfam" id="PF11913">
    <property type="entry name" value="DUF3431"/>
    <property type="match status" value="1"/>
</dbReference>
<keyword evidence="4" id="KW-1185">Reference proteome</keyword>
<feature type="region of interest" description="Disordered" evidence="1">
    <location>
        <begin position="367"/>
        <end position="389"/>
    </location>
</feature>
<feature type="transmembrane region" description="Helical" evidence="2">
    <location>
        <begin position="40"/>
        <end position="59"/>
    </location>
</feature>
<dbReference type="PANTHER" id="PTHR37490:SF2">
    <property type="match status" value="1"/>
</dbReference>
<gene>
    <name evidence="3" type="ORF">B0A55_04245</name>
</gene>
<evidence type="ECO:0000256" key="1">
    <source>
        <dbReference type="SAM" id="MobiDB-lite"/>
    </source>
</evidence>
<comment type="caution">
    <text evidence="3">The sequence shown here is derived from an EMBL/GenBank/DDBJ whole genome shotgun (WGS) entry which is preliminary data.</text>
</comment>
<dbReference type="InterPro" id="IPR021838">
    <property type="entry name" value="DUF3431"/>
</dbReference>
<accession>A0A4U0XU53</accession>
<dbReference type="Proteomes" id="UP000309340">
    <property type="component" value="Unassembled WGS sequence"/>
</dbReference>
<keyword evidence="2" id="KW-0812">Transmembrane</keyword>
<evidence type="ECO:0000313" key="4">
    <source>
        <dbReference type="Proteomes" id="UP000309340"/>
    </source>
</evidence>